<name>C0QLR0_DESAH</name>
<reference evidence="2 3" key="1">
    <citation type="journal article" date="2009" name="Environ. Microbiol.">
        <title>Genome sequence of Desulfobacterium autotrophicum HRM2, a marine sulfate reducer oxidizing organic carbon completely to carbon dioxide.</title>
        <authorList>
            <person name="Strittmatter A.W."/>
            <person name="Liesegang H."/>
            <person name="Rabus R."/>
            <person name="Decker I."/>
            <person name="Amann J."/>
            <person name="Andres S."/>
            <person name="Henne A."/>
            <person name="Fricke W.F."/>
            <person name="Martinez-Arias R."/>
            <person name="Bartels D."/>
            <person name="Goesmann A."/>
            <person name="Krause L."/>
            <person name="Puehler A."/>
            <person name="Klenk H.P."/>
            <person name="Richter M."/>
            <person name="Schuler M."/>
            <person name="Gloeckner F.O."/>
            <person name="Meyerdierks A."/>
            <person name="Gottschalk G."/>
            <person name="Amann R."/>
        </authorList>
    </citation>
    <scope>NUCLEOTIDE SEQUENCE [LARGE SCALE GENOMIC DNA]</scope>
    <source>
        <strain evidence="3">ATCC 43914 / DSM 3382 / HRM2</strain>
    </source>
</reference>
<gene>
    <name evidence="2" type="ordered locus">HRM2_32870</name>
</gene>
<dbReference type="KEGG" id="dat:HRM2_32870"/>
<dbReference type="Pfam" id="PF11141">
    <property type="entry name" value="DUF2914"/>
    <property type="match status" value="1"/>
</dbReference>
<dbReference type="eggNOG" id="ENOG50321CH">
    <property type="taxonomic scope" value="Bacteria"/>
</dbReference>
<dbReference type="EMBL" id="CP001087">
    <property type="protein sequence ID" value="ACN16364.1"/>
    <property type="molecule type" value="Genomic_DNA"/>
</dbReference>
<dbReference type="STRING" id="177437.HRM2_32870"/>
<accession>C0QLR0</accession>
<keyword evidence="3" id="KW-1185">Reference proteome</keyword>
<evidence type="ECO:0000313" key="2">
    <source>
        <dbReference type="EMBL" id="ACN16364.1"/>
    </source>
</evidence>
<evidence type="ECO:0000259" key="1">
    <source>
        <dbReference type="Pfam" id="PF11141"/>
    </source>
</evidence>
<dbReference type="AlphaFoldDB" id="C0QLR0"/>
<sequence>MSCTRVGLADTEKNTLKLVHAVMCEEIENYLPVYPAVVFSIAQEKIICFTTFDPVPETMDIFHKWYKRDHLVSLAKLTLKPPKWSSFSSMQLRNLDKGPWRVDIENADGLILKTLRFSISD</sequence>
<protein>
    <recommendedName>
        <fullName evidence="1">DUF2914 domain-containing protein</fullName>
    </recommendedName>
</protein>
<organism evidence="2 3">
    <name type="scientific">Desulforapulum autotrophicum (strain ATCC 43914 / DSM 3382 / VKM B-1955 / HRM2)</name>
    <name type="common">Desulfobacterium autotrophicum</name>
    <dbReference type="NCBI Taxonomy" id="177437"/>
    <lineage>
        <taxon>Bacteria</taxon>
        <taxon>Pseudomonadati</taxon>
        <taxon>Thermodesulfobacteriota</taxon>
        <taxon>Desulfobacteria</taxon>
        <taxon>Desulfobacterales</taxon>
        <taxon>Desulfobacteraceae</taxon>
        <taxon>Desulforapulum</taxon>
    </lineage>
</organism>
<evidence type="ECO:0000313" key="3">
    <source>
        <dbReference type="Proteomes" id="UP000000442"/>
    </source>
</evidence>
<proteinExistence type="predicted"/>
<dbReference type="InterPro" id="IPR022606">
    <property type="entry name" value="DUF2914"/>
</dbReference>
<feature type="domain" description="DUF2914" evidence="1">
    <location>
        <begin position="60"/>
        <end position="119"/>
    </location>
</feature>
<dbReference type="HOGENOM" id="CLU_147905_0_0_7"/>
<dbReference type="Proteomes" id="UP000000442">
    <property type="component" value="Chromosome"/>
</dbReference>